<dbReference type="GO" id="GO:0070967">
    <property type="term" value="F:coenzyme F420 binding"/>
    <property type="evidence" value="ECO:0007669"/>
    <property type="project" value="TreeGrafter"/>
</dbReference>
<dbReference type="Pfam" id="PF04075">
    <property type="entry name" value="F420H2_quin_red"/>
    <property type="match status" value="1"/>
</dbReference>
<dbReference type="InterPro" id="IPR012349">
    <property type="entry name" value="Split_barrel_FMN-bd"/>
</dbReference>
<proteinExistence type="inferred from homology"/>
<dbReference type="RefSeq" id="WP_035937632.1">
    <property type="nucleotide sequence ID" value="NZ_AVPL01000027.1"/>
</dbReference>
<dbReference type="EMBL" id="AVPL01000027">
    <property type="protein sequence ID" value="KGN40940.1"/>
    <property type="molecule type" value="Genomic_DNA"/>
</dbReference>
<dbReference type="STRING" id="1385519.N801_10135"/>
<accession>A0A0A0JU87</accession>
<comment type="caution">
    <text evidence="3">The sequence shown here is derived from an EMBL/GenBank/DDBJ whole genome shotgun (WGS) entry which is preliminary data.</text>
</comment>
<dbReference type="Gene3D" id="2.30.110.10">
    <property type="entry name" value="Electron Transport, Fmn-binding Protein, Chain A"/>
    <property type="match status" value="1"/>
</dbReference>
<dbReference type="SUPFAM" id="SSF50475">
    <property type="entry name" value="FMN-binding split barrel"/>
    <property type="match status" value="1"/>
</dbReference>
<organism evidence="3 4">
    <name type="scientific">Knoellia aerolata DSM 18566</name>
    <dbReference type="NCBI Taxonomy" id="1385519"/>
    <lineage>
        <taxon>Bacteria</taxon>
        <taxon>Bacillati</taxon>
        <taxon>Actinomycetota</taxon>
        <taxon>Actinomycetes</taxon>
        <taxon>Micrococcales</taxon>
        <taxon>Intrasporangiaceae</taxon>
        <taxon>Knoellia</taxon>
    </lineage>
</organism>
<dbReference type="GO" id="GO:0005886">
    <property type="term" value="C:plasma membrane"/>
    <property type="evidence" value="ECO:0007669"/>
    <property type="project" value="TreeGrafter"/>
</dbReference>
<evidence type="ECO:0000313" key="3">
    <source>
        <dbReference type="EMBL" id="KGN40940.1"/>
    </source>
</evidence>
<gene>
    <name evidence="3" type="ORF">N801_10135</name>
</gene>
<dbReference type="Proteomes" id="UP000030013">
    <property type="component" value="Unassembled WGS sequence"/>
</dbReference>
<dbReference type="InterPro" id="IPR004378">
    <property type="entry name" value="F420H2_quin_Rdtase"/>
</dbReference>
<dbReference type="GO" id="GO:0016491">
    <property type="term" value="F:oxidoreductase activity"/>
    <property type="evidence" value="ECO:0007669"/>
    <property type="project" value="InterPro"/>
</dbReference>
<comment type="catalytic activity">
    <reaction evidence="2">
        <text>oxidized coenzyme F420-(gamma-L-Glu)(n) + a quinol + H(+) = reduced coenzyme F420-(gamma-L-Glu)(n) + a quinone</text>
        <dbReference type="Rhea" id="RHEA:39663"/>
        <dbReference type="Rhea" id="RHEA-COMP:12939"/>
        <dbReference type="Rhea" id="RHEA-COMP:14378"/>
        <dbReference type="ChEBI" id="CHEBI:15378"/>
        <dbReference type="ChEBI" id="CHEBI:24646"/>
        <dbReference type="ChEBI" id="CHEBI:132124"/>
        <dbReference type="ChEBI" id="CHEBI:133980"/>
        <dbReference type="ChEBI" id="CHEBI:139511"/>
    </reaction>
</comment>
<evidence type="ECO:0000313" key="4">
    <source>
        <dbReference type="Proteomes" id="UP000030013"/>
    </source>
</evidence>
<dbReference type="AlphaFoldDB" id="A0A0A0JU87"/>
<dbReference type="eggNOG" id="COG3945">
    <property type="taxonomic scope" value="Bacteria"/>
</dbReference>
<sequence length="153" mass="17565">MLNETTKTRIEHAIDTRSVGFGVWLVRRTRGRATRLWHRRVIVLTTTGRRSGRPRTVLVQVFRDGPDLFVVAANSGLANHPGWYFNLLAHPHVVGEVDGVRHRLVAELVPEEERDRRWREVVLRTAPDYAKYERRLGKVPPMFRLVPDAGGEA</sequence>
<protein>
    <recommendedName>
        <fullName evidence="5">Nitroreductase</fullName>
    </recommendedName>
</protein>
<reference evidence="3 4" key="1">
    <citation type="submission" date="2013-08" db="EMBL/GenBank/DDBJ databases">
        <title>The genome sequence of Knoellia aerolata.</title>
        <authorList>
            <person name="Zhu W."/>
            <person name="Wang G."/>
        </authorList>
    </citation>
    <scope>NUCLEOTIDE SEQUENCE [LARGE SCALE GENOMIC DNA]</scope>
    <source>
        <strain evidence="3 4">DSM 18566</strain>
    </source>
</reference>
<dbReference type="OrthoDB" id="8225825at2"/>
<evidence type="ECO:0000256" key="2">
    <source>
        <dbReference type="ARBA" id="ARBA00049106"/>
    </source>
</evidence>
<keyword evidence="4" id="KW-1185">Reference proteome</keyword>
<comment type="similarity">
    <text evidence="1">Belongs to the F420H(2)-dependent quinone reductase family.</text>
</comment>
<dbReference type="PANTHER" id="PTHR39428">
    <property type="entry name" value="F420H(2)-DEPENDENT QUINONE REDUCTASE RV1261C"/>
    <property type="match status" value="1"/>
</dbReference>
<dbReference type="PANTHER" id="PTHR39428:SF1">
    <property type="entry name" value="F420H(2)-DEPENDENT QUINONE REDUCTASE RV1261C"/>
    <property type="match status" value="1"/>
</dbReference>
<evidence type="ECO:0008006" key="5">
    <source>
        <dbReference type="Google" id="ProtNLM"/>
    </source>
</evidence>
<dbReference type="NCBIfam" id="TIGR00026">
    <property type="entry name" value="hi_GC_TIGR00026"/>
    <property type="match status" value="1"/>
</dbReference>
<name>A0A0A0JU87_9MICO</name>
<evidence type="ECO:0000256" key="1">
    <source>
        <dbReference type="ARBA" id="ARBA00008710"/>
    </source>
</evidence>